<evidence type="ECO:0000313" key="2">
    <source>
        <dbReference type="Proteomes" id="UP000587991"/>
    </source>
</evidence>
<keyword evidence="2" id="KW-1185">Reference proteome</keyword>
<organism evidence="1 2">
    <name type="scientific">Leeia aquatica</name>
    <dbReference type="NCBI Taxonomy" id="2725557"/>
    <lineage>
        <taxon>Bacteria</taxon>
        <taxon>Pseudomonadati</taxon>
        <taxon>Pseudomonadota</taxon>
        <taxon>Betaproteobacteria</taxon>
        <taxon>Neisseriales</taxon>
        <taxon>Leeiaceae</taxon>
        <taxon>Leeia</taxon>
    </lineage>
</organism>
<dbReference type="RefSeq" id="WP_168875866.1">
    <property type="nucleotide sequence ID" value="NZ_JABAIM010000001.1"/>
</dbReference>
<proteinExistence type="predicted"/>
<dbReference type="AlphaFoldDB" id="A0A847RWS6"/>
<evidence type="ECO:0000313" key="1">
    <source>
        <dbReference type="EMBL" id="NLR74241.1"/>
    </source>
</evidence>
<comment type="caution">
    <text evidence="1">The sequence shown here is derived from an EMBL/GenBank/DDBJ whole genome shotgun (WGS) entry which is preliminary data.</text>
</comment>
<dbReference type="Proteomes" id="UP000587991">
    <property type="component" value="Unassembled WGS sequence"/>
</dbReference>
<accession>A0A847RWS6</accession>
<reference evidence="1 2" key="1">
    <citation type="submission" date="2020-04" db="EMBL/GenBank/DDBJ databases">
        <title>Draft genome of Leeia sp. IMCC25680.</title>
        <authorList>
            <person name="Song J."/>
            <person name="Cho J.-C."/>
        </authorList>
    </citation>
    <scope>NUCLEOTIDE SEQUENCE [LARGE SCALE GENOMIC DNA]</scope>
    <source>
        <strain evidence="1 2">IMCC25680</strain>
    </source>
</reference>
<protein>
    <submittedName>
        <fullName evidence="1">Uncharacterized protein</fullName>
    </submittedName>
</protein>
<name>A0A847RWS6_9NEIS</name>
<sequence>MQRDIALRLDAMLMQARGSIDQVAHYMKRHLTDAEFDDFRQSLGASMVALIEISNALHQQFPDTVPEELRSDEISQ</sequence>
<gene>
    <name evidence="1" type="ORF">HF682_03620</name>
</gene>
<dbReference type="EMBL" id="JABAIM010000001">
    <property type="protein sequence ID" value="NLR74241.1"/>
    <property type="molecule type" value="Genomic_DNA"/>
</dbReference>